<dbReference type="Gene3D" id="1.10.10.10">
    <property type="entry name" value="Winged helix-like DNA-binding domain superfamily/Winged helix DNA-binding domain"/>
    <property type="match status" value="1"/>
</dbReference>
<dbReference type="Proteomes" id="UP001559025">
    <property type="component" value="Unassembled WGS sequence"/>
</dbReference>
<keyword evidence="3" id="KW-0238">DNA-binding</keyword>
<dbReference type="InterPro" id="IPR005119">
    <property type="entry name" value="LysR_subst-bd"/>
</dbReference>
<feature type="domain" description="HTH lysR-type" evidence="5">
    <location>
        <begin position="1"/>
        <end position="58"/>
    </location>
</feature>
<protein>
    <submittedName>
        <fullName evidence="6">LysR family transcriptional regulator</fullName>
    </submittedName>
</protein>
<dbReference type="Gene3D" id="3.40.190.10">
    <property type="entry name" value="Periplasmic binding protein-like II"/>
    <property type="match status" value="2"/>
</dbReference>
<keyword evidence="4" id="KW-0804">Transcription</keyword>
<keyword evidence="7" id="KW-1185">Reference proteome</keyword>
<dbReference type="EMBL" id="JAZHFV010000002">
    <property type="protein sequence ID" value="MEX4006715.1"/>
    <property type="molecule type" value="Genomic_DNA"/>
</dbReference>
<keyword evidence="2" id="KW-0805">Transcription regulation</keyword>
<reference evidence="6 7" key="1">
    <citation type="submission" date="2024-01" db="EMBL/GenBank/DDBJ databases">
        <title>New evidence supports the origin of RcGTA from prophage.</title>
        <authorList>
            <person name="Xu Y."/>
            <person name="Liu B."/>
            <person name="Chen F."/>
        </authorList>
    </citation>
    <scope>NUCLEOTIDE SEQUENCE [LARGE SCALE GENOMIC DNA]</scope>
    <source>
        <strain evidence="6 7">CBW1107-2</strain>
    </source>
</reference>
<evidence type="ECO:0000313" key="7">
    <source>
        <dbReference type="Proteomes" id="UP001559025"/>
    </source>
</evidence>
<evidence type="ECO:0000256" key="3">
    <source>
        <dbReference type="ARBA" id="ARBA00023125"/>
    </source>
</evidence>
<comment type="similarity">
    <text evidence="1">Belongs to the LysR transcriptional regulatory family.</text>
</comment>
<evidence type="ECO:0000256" key="2">
    <source>
        <dbReference type="ARBA" id="ARBA00023015"/>
    </source>
</evidence>
<dbReference type="PANTHER" id="PTHR30346:SF0">
    <property type="entry name" value="HCA OPERON TRANSCRIPTIONAL ACTIVATOR HCAR"/>
    <property type="match status" value="1"/>
</dbReference>
<dbReference type="SUPFAM" id="SSF53850">
    <property type="entry name" value="Periplasmic binding protein-like II"/>
    <property type="match status" value="1"/>
</dbReference>
<accession>A0ABV3WPY4</accession>
<dbReference type="InterPro" id="IPR000847">
    <property type="entry name" value="LysR_HTH_N"/>
</dbReference>
<sequence length="312" mass="33983">MELRQLRHFVAVAEELHFGRAAERLGITQPPLSQSIQALEAELGLSLFFRTKRSVRLSPVGQEWLPYARRILDEAAVLPDLARRLSRGEVGTVRLAFVSFVSYSFLPPLVRRFKQSFPEVELVMSEATSDVQIEALLGGELDAGLIIPPPNRAVPVPLRYVPVVSEELVVAVPSAWIEAGQIAPVGGAVSFDHLRDKPLILFPRQGAPALHDVVTRYYADQGARPFIAQHAMQMQTIVNLVAEGMGIAFVPGCMRSLAPPGVTYLKLGGTAPVTEVGVAWRPDSASEALRQLVDMATSAREGPLRNDAARAN</sequence>
<comment type="caution">
    <text evidence="6">The sequence shown here is derived from an EMBL/GenBank/DDBJ whole genome shotgun (WGS) entry which is preliminary data.</text>
</comment>
<evidence type="ECO:0000256" key="1">
    <source>
        <dbReference type="ARBA" id="ARBA00009437"/>
    </source>
</evidence>
<gene>
    <name evidence="6" type="ORF">V1479_05320</name>
</gene>
<dbReference type="SUPFAM" id="SSF46785">
    <property type="entry name" value="Winged helix' DNA-binding domain"/>
    <property type="match status" value="1"/>
</dbReference>
<evidence type="ECO:0000256" key="4">
    <source>
        <dbReference type="ARBA" id="ARBA00023163"/>
    </source>
</evidence>
<evidence type="ECO:0000259" key="5">
    <source>
        <dbReference type="PROSITE" id="PS50931"/>
    </source>
</evidence>
<dbReference type="Pfam" id="PF00126">
    <property type="entry name" value="HTH_1"/>
    <property type="match status" value="1"/>
</dbReference>
<dbReference type="PRINTS" id="PR00039">
    <property type="entry name" value="HTHLYSR"/>
</dbReference>
<dbReference type="InterPro" id="IPR036390">
    <property type="entry name" value="WH_DNA-bd_sf"/>
</dbReference>
<evidence type="ECO:0000313" key="6">
    <source>
        <dbReference type="EMBL" id="MEX4006715.1"/>
    </source>
</evidence>
<dbReference type="InterPro" id="IPR036388">
    <property type="entry name" value="WH-like_DNA-bd_sf"/>
</dbReference>
<dbReference type="Pfam" id="PF03466">
    <property type="entry name" value="LysR_substrate"/>
    <property type="match status" value="1"/>
</dbReference>
<organism evidence="6 7">
    <name type="scientific">Neoaquamicrobium sediminum</name>
    <dbReference type="NCBI Taxonomy" id="1849104"/>
    <lineage>
        <taxon>Bacteria</taxon>
        <taxon>Pseudomonadati</taxon>
        <taxon>Pseudomonadota</taxon>
        <taxon>Alphaproteobacteria</taxon>
        <taxon>Hyphomicrobiales</taxon>
        <taxon>Phyllobacteriaceae</taxon>
        <taxon>Neoaquamicrobium</taxon>
    </lineage>
</organism>
<name>A0ABV3WPY4_9HYPH</name>
<proteinExistence type="inferred from homology"/>
<dbReference type="PANTHER" id="PTHR30346">
    <property type="entry name" value="TRANSCRIPTIONAL DUAL REGULATOR HCAR-RELATED"/>
    <property type="match status" value="1"/>
</dbReference>
<dbReference type="PROSITE" id="PS50931">
    <property type="entry name" value="HTH_LYSR"/>
    <property type="match status" value="1"/>
</dbReference>
<dbReference type="RefSeq" id="WP_368802008.1">
    <property type="nucleotide sequence ID" value="NZ_JAZHFV010000002.1"/>
</dbReference>